<evidence type="ECO:0000313" key="3">
    <source>
        <dbReference type="Proteomes" id="UP000195137"/>
    </source>
</evidence>
<dbReference type="PANTHER" id="PTHR35336:SF5">
    <property type="entry name" value="ADENOSYLCOBINAMIDE AMIDOHYDROLASE"/>
    <property type="match status" value="1"/>
</dbReference>
<dbReference type="GO" id="GO:0006629">
    <property type="term" value="P:lipid metabolic process"/>
    <property type="evidence" value="ECO:0007669"/>
    <property type="project" value="InterPro"/>
</dbReference>
<protein>
    <submittedName>
        <fullName evidence="2">Phosphatidylglycerophosphatase PgpA fused to adenosylcobinamide amidohydrolase CbiZ</fullName>
    </submittedName>
</protein>
<gene>
    <name evidence="2" type="ORF">AMET1_0750</name>
</gene>
<proteinExistence type="predicted"/>
<dbReference type="Proteomes" id="UP000195137">
    <property type="component" value="Unassembled WGS sequence"/>
</dbReference>
<dbReference type="InterPro" id="IPR002808">
    <property type="entry name" value="AdoCbi_amidolase"/>
</dbReference>
<dbReference type="Pfam" id="PF01955">
    <property type="entry name" value="CbiZ"/>
    <property type="match status" value="1"/>
</dbReference>
<dbReference type="CDD" id="cd06971">
    <property type="entry name" value="PgpA"/>
    <property type="match status" value="1"/>
</dbReference>
<name>A0A1Y3GCC5_9EURY</name>
<comment type="caution">
    <text evidence="2">The sequence shown here is derived from an EMBL/GenBank/DDBJ whole genome shotgun (WGS) entry which is preliminary data.</text>
</comment>
<dbReference type="PANTHER" id="PTHR35336">
    <property type="entry name" value="ADENOSYLCOBINAMIDE AMIDOHYDROLASE"/>
    <property type="match status" value="1"/>
</dbReference>
<dbReference type="SUPFAM" id="SSF101307">
    <property type="entry name" value="YutG-like"/>
    <property type="match status" value="1"/>
</dbReference>
<feature type="domain" description="YutG/PgpA" evidence="1">
    <location>
        <begin position="285"/>
        <end position="355"/>
    </location>
</feature>
<reference evidence="2 3" key="1">
    <citation type="submission" date="2016-12" db="EMBL/GenBank/DDBJ databases">
        <title>Discovery of methanogenic haloarchaea.</title>
        <authorList>
            <person name="Sorokin D.Y."/>
            <person name="Makarova K.S."/>
            <person name="Abbas B."/>
            <person name="Ferrer M."/>
            <person name="Golyshin P.N."/>
        </authorList>
    </citation>
    <scope>NUCLEOTIDE SEQUENCE [LARGE SCALE GENOMIC DNA]</scope>
    <source>
        <strain evidence="2">AMET1</strain>
    </source>
</reference>
<evidence type="ECO:0000313" key="2">
    <source>
        <dbReference type="EMBL" id="OUJ19098.1"/>
    </source>
</evidence>
<accession>A0A1Y3GCC5</accession>
<dbReference type="AlphaFoldDB" id="A0A1Y3GCC5"/>
<keyword evidence="2" id="KW-0378">Hydrolase</keyword>
<dbReference type="Pfam" id="PF04608">
    <property type="entry name" value="PgpA"/>
    <property type="match status" value="1"/>
</dbReference>
<evidence type="ECO:0000259" key="1">
    <source>
        <dbReference type="Pfam" id="PF04608"/>
    </source>
</evidence>
<dbReference type="InterPro" id="IPR052209">
    <property type="entry name" value="CbiZ"/>
</dbReference>
<keyword evidence="3" id="KW-1185">Reference proteome</keyword>
<sequence length="359" mass="39707">MVLVQRVSEDLILMKFNSYKNYLEITGSFKVLSSAPLNGGFCECNKIVNINVDGSQCSNDKPISDSFTEILDLNETNLDSIVGFMTGADVSKFYQGSADIDIGTVHIWITAGIGSSLEKDTNTINIILVTDINLSQTAMANLFIVITEAKSNALRYLEITHDGDLITGTPTDAIAVAKNSKKGDIVKYSGVATPLGKTVYSLVEKGVIEALEKQEGYSVNRPILHKLKEKEIKIEDMTEAAFSLYEGGQYSETEKKAFQNLLKQKCKDENIKSLIESGMYLGRRAKIQNKKDQAYIVADELIGMEIAQYIGGRNALFNFVRYDKEKPGILKKLDNNDIFLDDVIGGLIAGCMTRVYEQK</sequence>
<dbReference type="InterPro" id="IPR007686">
    <property type="entry name" value="YutG/PgpA"/>
</dbReference>
<dbReference type="Gene3D" id="1.10.3760.10">
    <property type="entry name" value="PgpA-like"/>
    <property type="match status" value="1"/>
</dbReference>
<dbReference type="GO" id="GO:0008962">
    <property type="term" value="F:phosphatidylglycerophosphatase activity"/>
    <property type="evidence" value="ECO:0007669"/>
    <property type="project" value="InterPro"/>
</dbReference>
<dbReference type="EMBL" id="MRZU01000003">
    <property type="protein sequence ID" value="OUJ19098.1"/>
    <property type="molecule type" value="Genomic_DNA"/>
</dbReference>
<organism evidence="2 3">
    <name type="scientific">Methanonatronarchaeum thermophilum</name>
    <dbReference type="NCBI Taxonomy" id="1927129"/>
    <lineage>
        <taxon>Archaea</taxon>
        <taxon>Methanobacteriati</taxon>
        <taxon>Methanobacteriota</taxon>
        <taxon>Methanonatronarchaeia</taxon>
        <taxon>Methanonatronarchaeales</taxon>
        <taxon>Methanonatronarchaeaceae</taxon>
        <taxon>Methanonatronarchaeum</taxon>
    </lineage>
</organism>
<dbReference type="InterPro" id="IPR036681">
    <property type="entry name" value="PgpA-like_sf"/>
</dbReference>